<dbReference type="Gene3D" id="3.40.30.10">
    <property type="entry name" value="Glutaredoxin"/>
    <property type="match status" value="1"/>
</dbReference>
<sequence>MKKIIMLLALAFLLIFTASCGNPSDTAVETPVEGSGSTEETQEVESEKIIYAPDFELMDLDGNIVTLSDLKGKNLIINFWATWCPYCIEEMPDLQKLHDKYKDGDFMVLAVNVREKGSKARSYLEENNIEIPVLLDIEGTASYEYGANSIPLSVAVNKNGIIVTGKLGMMTYDEMESMYKFILANQ</sequence>
<keyword evidence="1" id="KW-0732">Signal</keyword>
<dbReference type="CDD" id="cd02966">
    <property type="entry name" value="TlpA_like_family"/>
    <property type="match status" value="1"/>
</dbReference>
<accession>A0A1M6IPZ7</accession>
<gene>
    <name evidence="3" type="ORF">SAMN02745751_02388</name>
</gene>
<keyword evidence="4" id="KW-1185">Reference proteome</keyword>
<dbReference type="PROSITE" id="PS51257">
    <property type="entry name" value="PROKAR_LIPOPROTEIN"/>
    <property type="match status" value="1"/>
</dbReference>
<dbReference type="RefSeq" id="WP_073049812.1">
    <property type="nucleotide sequence ID" value="NZ_FQZL01000018.1"/>
</dbReference>
<dbReference type="OrthoDB" id="9809733at2"/>
<proteinExistence type="predicted"/>
<evidence type="ECO:0000259" key="2">
    <source>
        <dbReference type="PROSITE" id="PS51352"/>
    </source>
</evidence>
<dbReference type="PROSITE" id="PS51352">
    <property type="entry name" value="THIOREDOXIN_2"/>
    <property type="match status" value="1"/>
</dbReference>
<dbReference type="AlphaFoldDB" id="A0A1M6IPZ7"/>
<dbReference type="EMBL" id="FQZL01000018">
    <property type="protein sequence ID" value="SHJ36419.1"/>
    <property type="molecule type" value="Genomic_DNA"/>
</dbReference>
<dbReference type="SUPFAM" id="SSF52833">
    <property type="entry name" value="Thioredoxin-like"/>
    <property type="match status" value="1"/>
</dbReference>
<dbReference type="PANTHER" id="PTHR42852">
    <property type="entry name" value="THIOL:DISULFIDE INTERCHANGE PROTEIN DSBE"/>
    <property type="match status" value="1"/>
</dbReference>
<reference evidence="3 4" key="1">
    <citation type="submission" date="2016-11" db="EMBL/GenBank/DDBJ databases">
        <authorList>
            <person name="Jaros S."/>
            <person name="Januszkiewicz K."/>
            <person name="Wedrychowicz H."/>
        </authorList>
    </citation>
    <scope>NUCLEOTIDE SEQUENCE [LARGE SCALE GENOMIC DNA]</scope>
    <source>
        <strain evidence="3 4">DSM 17477</strain>
    </source>
</reference>
<feature type="signal peptide" evidence="1">
    <location>
        <begin position="1"/>
        <end position="21"/>
    </location>
</feature>
<dbReference type="InterPro" id="IPR013766">
    <property type="entry name" value="Thioredoxin_domain"/>
</dbReference>
<organism evidence="3 4">
    <name type="scientific">Dethiosulfatibacter aminovorans DSM 17477</name>
    <dbReference type="NCBI Taxonomy" id="1121476"/>
    <lineage>
        <taxon>Bacteria</taxon>
        <taxon>Bacillati</taxon>
        <taxon>Bacillota</taxon>
        <taxon>Tissierellia</taxon>
        <taxon>Dethiosulfatibacter</taxon>
    </lineage>
</organism>
<dbReference type="InterPro" id="IPR036249">
    <property type="entry name" value="Thioredoxin-like_sf"/>
</dbReference>
<name>A0A1M6IPZ7_9FIRM</name>
<dbReference type="InterPro" id="IPR050553">
    <property type="entry name" value="Thioredoxin_ResA/DsbE_sf"/>
</dbReference>
<dbReference type="PANTHER" id="PTHR42852:SF1">
    <property type="entry name" value="THIOREDOXIN-LIKE PROTEIN YNEN"/>
    <property type="match status" value="1"/>
</dbReference>
<dbReference type="STRING" id="1121476.SAMN02745751_02388"/>
<dbReference type="Proteomes" id="UP000184052">
    <property type="component" value="Unassembled WGS sequence"/>
</dbReference>
<dbReference type="GO" id="GO:0016491">
    <property type="term" value="F:oxidoreductase activity"/>
    <property type="evidence" value="ECO:0007669"/>
    <property type="project" value="InterPro"/>
</dbReference>
<dbReference type="Pfam" id="PF08534">
    <property type="entry name" value="Redoxin"/>
    <property type="match status" value="1"/>
</dbReference>
<feature type="domain" description="Thioredoxin" evidence="2">
    <location>
        <begin position="46"/>
        <end position="184"/>
    </location>
</feature>
<evidence type="ECO:0000256" key="1">
    <source>
        <dbReference type="SAM" id="SignalP"/>
    </source>
</evidence>
<protein>
    <submittedName>
        <fullName evidence="3">Peroxiredoxin</fullName>
    </submittedName>
</protein>
<evidence type="ECO:0000313" key="3">
    <source>
        <dbReference type="EMBL" id="SHJ36419.1"/>
    </source>
</evidence>
<evidence type="ECO:0000313" key="4">
    <source>
        <dbReference type="Proteomes" id="UP000184052"/>
    </source>
</evidence>
<feature type="chain" id="PRO_5038748228" evidence="1">
    <location>
        <begin position="22"/>
        <end position="186"/>
    </location>
</feature>
<dbReference type="InterPro" id="IPR013740">
    <property type="entry name" value="Redoxin"/>
</dbReference>